<dbReference type="EMBL" id="JAUUTY010000006">
    <property type="protein sequence ID" value="KAK1615594.1"/>
    <property type="molecule type" value="Genomic_DNA"/>
</dbReference>
<reference evidence="2" key="1">
    <citation type="submission" date="2023-07" db="EMBL/GenBank/DDBJ databases">
        <title>A chromosome-level genome assembly of Lolium multiflorum.</title>
        <authorList>
            <person name="Chen Y."/>
            <person name="Copetti D."/>
            <person name="Kolliker R."/>
            <person name="Studer B."/>
        </authorList>
    </citation>
    <scope>NUCLEOTIDE SEQUENCE</scope>
    <source>
        <strain evidence="2">02402/16</strain>
        <tissue evidence="2">Leaf</tissue>
    </source>
</reference>
<dbReference type="Proteomes" id="UP001231189">
    <property type="component" value="Unassembled WGS sequence"/>
</dbReference>
<dbReference type="PANTHER" id="PTHR13806">
    <property type="entry name" value="FLOTILLIN-RELATED"/>
    <property type="match status" value="1"/>
</dbReference>
<gene>
    <name evidence="2" type="ORF">QYE76_021111</name>
</gene>
<comment type="subcellular location">
    <subcellularLocation>
        <location evidence="1">Cell membrane</location>
        <topology evidence="1">Lipid-anchor</topology>
    </subcellularLocation>
    <subcellularLocation>
        <location evidence="1">Membrane</location>
        <location evidence="1">Caveola</location>
    </subcellularLocation>
</comment>
<keyword evidence="1" id="KW-1003">Cell membrane</keyword>
<dbReference type="AlphaFoldDB" id="A0AAD8R8Z3"/>
<evidence type="ECO:0000313" key="2">
    <source>
        <dbReference type="EMBL" id="KAK1615594.1"/>
    </source>
</evidence>
<evidence type="ECO:0000313" key="3">
    <source>
        <dbReference type="Proteomes" id="UP001231189"/>
    </source>
</evidence>
<dbReference type="PANTHER" id="PTHR13806:SF23">
    <property type="entry name" value="FLOTILLIN-LIKE PROTEIN 2"/>
    <property type="match status" value="1"/>
</dbReference>
<name>A0AAD8R8Z3_LOLMU</name>
<comment type="caution">
    <text evidence="2">The sequence shown here is derived from an EMBL/GenBank/DDBJ whole genome shotgun (WGS) entry which is preliminary data.</text>
</comment>
<dbReference type="Gene3D" id="3.30.479.30">
    <property type="entry name" value="Band 7 domain"/>
    <property type="match status" value="1"/>
</dbReference>
<dbReference type="InterPro" id="IPR027705">
    <property type="entry name" value="Flotillin_fam"/>
</dbReference>
<organism evidence="2 3">
    <name type="scientific">Lolium multiflorum</name>
    <name type="common">Italian ryegrass</name>
    <name type="synonym">Lolium perenne subsp. multiflorum</name>
    <dbReference type="NCBI Taxonomy" id="4521"/>
    <lineage>
        <taxon>Eukaryota</taxon>
        <taxon>Viridiplantae</taxon>
        <taxon>Streptophyta</taxon>
        <taxon>Embryophyta</taxon>
        <taxon>Tracheophyta</taxon>
        <taxon>Spermatophyta</taxon>
        <taxon>Magnoliopsida</taxon>
        <taxon>Liliopsida</taxon>
        <taxon>Poales</taxon>
        <taxon>Poaceae</taxon>
        <taxon>BOP clade</taxon>
        <taxon>Pooideae</taxon>
        <taxon>Poodae</taxon>
        <taxon>Poeae</taxon>
        <taxon>Poeae Chloroplast Group 2 (Poeae type)</taxon>
        <taxon>Loliodinae</taxon>
        <taxon>Loliinae</taxon>
        <taxon>Lolium</taxon>
    </lineage>
</organism>
<evidence type="ECO:0000256" key="1">
    <source>
        <dbReference type="RuleBase" id="RU366054"/>
    </source>
</evidence>
<accession>A0AAD8R8Z3</accession>
<keyword evidence="3" id="KW-1185">Reference proteome</keyword>
<protein>
    <recommendedName>
        <fullName evidence="1">Flotillin-like</fullName>
    </recommendedName>
</protein>
<dbReference type="InterPro" id="IPR036013">
    <property type="entry name" value="Band_7/SPFH_dom_sf"/>
</dbReference>
<comment type="similarity">
    <text evidence="1">Belongs to the band 7/mec-2 family. Flotillin subfamily.</text>
</comment>
<keyword evidence="1" id="KW-0472">Membrane</keyword>
<proteinExistence type="inferred from homology"/>
<sequence>MSEDKVTFRLCTILTIGPEICASAAAGDLCAGGPIHHYARLIAPLPSGESHVHELFESIVESVVKGEIHVHAAKLTVEEIFKGAHDFRSWLIEKVRLKLNQFGLFVYNANVSPPIQEPLHEHLSNLGQKTPQDMCST</sequence>
<dbReference type="GO" id="GO:0005901">
    <property type="term" value="C:caveola"/>
    <property type="evidence" value="ECO:0007669"/>
    <property type="project" value="UniProtKB-SubCell"/>
</dbReference>